<accession>A0A068SCD7</accession>
<comment type="caution">
    <text evidence="1">The sequence shown here is derived from an EMBL/GenBank/DDBJ whole genome shotgun (WGS) entry which is preliminary data.</text>
</comment>
<gene>
    <name evidence="1" type="ORF">LCOR_10759.1</name>
</gene>
<protein>
    <submittedName>
        <fullName evidence="1">Uncharacterized protein</fullName>
    </submittedName>
</protein>
<evidence type="ECO:0000313" key="1">
    <source>
        <dbReference type="EMBL" id="CDH59959.1"/>
    </source>
</evidence>
<proteinExistence type="predicted"/>
<dbReference type="AlphaFoldDB" id="A0A068SCD7"/>
<organism evidence="1 2">
    <name type="scientific">Lichtheimia corymbifera JMRC:FSU:9682</name>
    <dbReference type="NCBI Taxonomy" id="1263082"/>
    <lineage>
        <taxon>Eukaryota</taxon>
        <taxon>Fungi</taxon>
        <taxon>Fungi incertae sedis</taxon>
        <taxon>Mucoromycota</taxon>
        <taxon>Mucoromycotina</taxon>
        <taxon>Mucoromycetes</taxon>
        <taxon>Mucorales</taxon>
        <taxon>Lichtheimiaceae</taxon>
        <taxon>Lichtheimia</taxon>
    </lineage>
</organism>
<keyword evidence="2" id="KW-1185">Reference proteome</keyword>
<name>A0A068SCD7_9FUNG</name>
<reference evidence="1" key="1">
    <citation type="submission" date="2013-08" db="EMBL/GenBank/DDBJ databases">
        <title>Gene expansion shapes genome architecture in the human pathogen Lichtheimia corymbifera: an evolutionary genomics analysis in the ancient terrestrial Mucorales (Mucoromycotina).</title>
        <authorList>
            <person name="Schwartze V.U."/>
            <person name="Winter S."/>
            <person name="Shelest E."/>
            <person name="Marcet-Houben M."/>
            <person name="Horn F."/>
            <person name="Wehner S."/>
            <person name="Hoffmann K."/>
            <person name="Riege K."/>
            <person name="Sammeth M."/>
            <person name="Nowrousian M."/>
            <person name="Valiante V."/>
            <person name="Linde J."/>
            <person name="Jacobsen I.D."/>
            <person name="Marz M."/>
            <person name="Brakhage A.A."/>
            <person name="Gabaldon T."/>
            <person name="Bocker S."/>
            <person name="Voigt K."/>
        </authorList>
    </citation>
    <scope>NUCLEOTIDE SEQUENCE [LARGE SCALE GENOMIC DNA]</scope>
    <source>
        <strain evidence="1">FSU 9682</strain>
    </source>
</reference>
<dbReference type="EMBL" id="CBTN010000079">
    <property type="protein sequence ID" value="CDH59959.1"/>
    <property type="molecule type" value="Genomic_DNA"/>
</dbReference>
<sequence>MVTGTWPRITAMHLHAFHYDGCTIYPIDIKDYELHGTFLLHQVFYHNTVSILASIASYHHVVGSIGILETKAKYYGWDNEVRVDGGSSHVGKWIRPGVH</sequence>
<evidence type="ECO:0000313" key="2">
    <source>
        <dbReference type="Proteomes" id="UP000027586"/>
    </source>
</evidence>
<dbReference type="Proteomes" id="UP000027586">
    <property type="component" value="Unassembled WGS sequence"/>
</dbReference>
<dbReference type="VEuPathDB" id="FungiDB:LCOR_10759.1"/>